<proteinExistence type="predicted"/>
<dbReference type="STRING" id="1802407.A3I40_03060"/>
<protein>
    <recommendedName>
        <fullName evidence="3">Transposase</fullName>
    </recommendedName>
</protein>
<name>A0A1F7V5E3_9BACT</name>
<dbReference type="AlphaFoldDB" id="A0A1F7V5E3"/>
<accession>A0A1F7V5E3</accession>
<comment type="caution">
    <text evidence="1">The sequence shown here is derived from an EMBL/GenBank/DDBJ whole genome shotgun (WGS) entry which is preliminary data.</text>
</comment>
<dbReference type="Proteomes" id="UP000178723">
    <property type="component" value="Unassembled WGS sequence"/>
</dbReference>
<evidence type="ECO:0008006" key="3">
    <source>
        <dbReference type="Google" id="ProtNLM"/>
    </source>
</evidence>
<sequence length="138" mass="15940">MTTLEKQTLGIFFPKGTFEWFDITKSNVDDNNIRITLQEKNIPPVATEDHGRKVEAKGFNDITITDFPIRGKRALLTFRRRYWQVEGRGGYLKRDIKLNFPGTQLEQEFAIFLKEDGGRQSGLANFYRQVSSPPGERI</sequence>
<dbReference type="EMBL" id="MGEP01000062">
    <property type="protein sequence ID" value="OGL85732.1"/>
    <property type="molecule type" value="Genomic_DNA"/>
</dbReference>
<organism evidence="1 2">
    <name type="scientific">Candidatus Uhrbacteria bacterium RIFCSPLOWO2_02_FULL_48_12</name>
    <dbReference type="NCBI Taxonomy" id="1802407"/>
    <lineage>
        <taxon>Bacteria</taxon>
        <taxon>Candidatus Uhriibacteriota</taxon>
    </lineage>
</organism>
<evidence type="ECO:0000313" key="1">
    <source>
        <dbReference type="EMBL" id="OGL85732.1"/>
    </source>
</evidence>
<evidence type="ECO:0000313" key="2">
    <source>
        <dbReference type="Proteomes" id="UP000178723"/>
    </source>
</evidence>
<reference evidence="1 2" key="1">
    <citation type="journal article" date="2016" name="Nat. Commun.">
        <title>Thousands of microbial genomes shed light on interconnected biogeochemical processes in an aquifer system.</title>
        <authorList>
            <person name="Anantharaman K."/>
            <person name="Brown C.T."/>
            <person name="Hug L.A."/>
            <person name="Sharon I."/>
            <person name="Castelle C.J."/>
            <person name="Probst A.J."/>
            <person name="Thomas B.C."/>
            <person name="Singh A."/>
            <person name="Wilkins M.J."/>
            <person name="Karaoz U."/>
            <person name="Brodie E.L."/>
            <person name="Williams K.H."/>
            <person name="Hubbard S.S."/>
            <person name="Banfield J.F."/>
        </authorList>
    </citation>
    <scope>NUCLEOTIDE SEQUENCE [LARGE SCALE GENOMIC DNA]</scope>
</reference>
<gene>
    <name evidence="1" type="ORF">A3I40_03060</name>
</gene>